<evidence type="ECO:0000313" key="1">
    <source>
        <dbReference type="EMBL" id="MFC6012904.1"/>
    </source>
</evidence>
<comment type="caution">
    <text evidence="1">The sequence shown here is derived from an EMBL/GenBank/DDBJ whole genome shotgun (WGS) entry which is preliminary data.</text>
</comment>
<dbReference type="Proteomes" id="UP001596223">
    <property type="component" value="Unassembled WGS sequence"/>
</dbReference>
<dbReference type="EMBL" id="JBHSQN010000011">
    <property type="protein sequence ID" value="MFC6012904.1"/>
    <property type="molecule type" value="Genomic_DNA"/>
</dbReference>
<gene>
    <name evidence="1" type="ORF">ACFP3H_17750</name>
</gene>
<sequence length="424" mass="45647">MTDLITRAQAILLARTLHVHPQRLEHLHYLGAERLHALHEQISRVLFDQHADTFRRINAVVPFVPSSIAIPLLQKLVPPMMAGRAAGSLGLEHPGKAAQTVAMLDAAYAADCAPYLDPRAVVELAGKMAPGPIIAIVNELLRRCDYVTAGPFLSCTTPELIAAIEGQVRDDTGLIFSGAYSYDSEALSAVIRQLLDGPYRRIPGITRTVLSGPAELQHAALSVFSRCAPDVIGRVGEYLFGEAEPAAVARLVHHAIELGAVPEFLTMAGNLTPVGLAGLVDNPVFADPDVAVDLVAPMDGRADAGSWRGLFAVMSRVPEEVRRAVGYALALTSDPTVAALPARATETGGWTTLLDLVAVSGERGQARFGVVWAELAPERRAYLHRSITELGYDLELAEITAVVAPVEVDLLFFQRRQQGRYRNG</sequence>
<proteinExistence type="predicted"/>
<accession>A0ABW1JVE4</accession>
<name>A0ABW1JVE4_9NOCA</name>
<protein>
    <submittedName>
        <fullName evidence="1">Uncharacterized protein</fullName>
    </submittedName>
</protein>
<reference evidence="2" key="1">
    <citation type="journal article" date="2019" name="Int. J. Syst. Evol. Microbiol.">
        <title>The Global Catalogue of Microorganisms (GCM) 10K type strain sequencing project: providing services to taxonomists for standard genome sequencing and annotation.</title>
        <authorList>
            <consortium name="The Broad Institute Genomics Platform"/>
            <consortium name="The Broad Institute Genome Sequencing Center for Infectious Disease"/>
            <person name="Wu L."/>
            <person name="Ma J."/>
        </authorList>
    </citation>
    <scope>NUCLEOTIDE SEQUENCE [LARGE SCALE GENOMIC DNA]</scope>
    <source>
        <strain evidence="2">CCUG 36956</strain>
    </source>
</reference>
<keyword evidence="2" id="KW-1185">Reference proteome</keyword>
<evidence type="ECO:0000313" key="2">
    <source>
        <dbReference type="Proteomes" id="UP001596223"/>
    </source>
</evidence>
<dbReference type="RefSeq" id="WP_378607279.1">
    <property type="nucleotide sequence ID" value="NZ_JBHSQN010000011.1"/>
</dbReference>
<organism evidence="1 2">
    <name type="scientific">Nocardia lasii</name>
    <dbReference type="NCBI Taxonomy" id="1616107"/>
    <lineage>
        <taxon>Bacteria</taxon>
        <taxon>Bacillati</taxon>
        <taxon>Actinomycetota</taxon>
        <taxon>Actinomycetes</taxon>
        <taxon>Mycobacteriales</taxon>
        <taxon>Nocardiaceae</taxon>
        <taxon>Nocardia</taxon>
    </lineage>
</organism>